<feature type="domain" description="MTTase N-terminal" evidence="15">
    <location>
        <begin position="4"/>
        <end position="120"/>
    </location>
</feature>
<dbReference type="GO" id="GO:0051539">
    <property type="term" value="F:4 iron, 4 sulfur cluster binding"/>
    <property type="evidence" value="ECO:0007669"/>
    <property type="project" value="UniProtKB-UniRule"/>
</dbReference>
<dbReference type="InterPro" id="IPR038135">
    <property type="entry name" value="Methylthiotransferase_N_sf"/>
</dbReference>
<sequence length="444" mass="50224">MASKLLYVHTFGCQMNEYDSLRVQRLLGLEGYAVTENPKEADIIFVNTCSVRAKAEQKAYSLLGRLKGIKVRNPNALLVVGGCVAEQQREKIIERFPHVDLVIGTRAISRLPDMIKEVRRTRTQKWLFPESEESCGMEWLDSSSPMWKTGIVASVTIMQGCDNFCTYCIVPYVRGRERSRAPQEIIAEIRSLTAKGAKEVLLLGQNVNSYGKNLDPPISFSELIKMIASETDVLRIRFTTSHTKVLTEDLMKCFAEVHELCPQLHLPFQAGSDRILKKMNRKYTQTEYLRKIERLRDIRPDISLSADVMVGFPGEREEDFLETLKVVESVQFDNLFSFKYSDRPFTVASRMEPKVDEKTKSRWLSTLQALQAEITLKKNLAEVGSLREVLVEGKSKTGRGQLTGRTPQGRIVNFVGPSSLVGKIVAVRIVEGYAHSLKGKLIEE</sequence>
<reference evidence="17" key="1">
    <citation type="journal article" date="2020" name="mSystems">
        <title>Genome- and Community-Level Interaction Insights into Carbon Utilization and Element Cycling Functions of Hydrothermarchaeota in Hydrothermal Sediment.</title>
        <authorList>
            <person name="Zhou Z."/>
            <person name="Liu Y."/>
            <person name="Xu W."/>
            <person name="Pan J."/>
            <person name="Luo Z.H."/>
            <person name="Li M."/>
        </authorList>
    </citation>
    <scope>NUCLEOTIDE SEQUENCE [LARGE SCALE GENOMIC DNA]</scope>
    <source>
        <strain evidence="17">HyVt-19</strain>
    </source>
</reference>
<evidence type="ECO:0000256" key="13">
    <source>
        <dbReference type="HAMAP-Rule" id="MF_01864"/>
    </source>
</evidence>
<comment type="similarity">
    <text evidence="13">Belongs to the methylthiotransferase family. MiaB subfamily.</text>
</comment>
<evidence type="ECO:0000259" key="14">
    <source>
        <dbReference type="PROSITE" id="PS50926"/>
    </source>
</evidence>
<feature type="binding site" evidence="13">
    <location>
        <position position="161"/>
    </location>
    <ligand>
        <name>[4Fe-4S] cluster</name>
        <dbReference type="ChEBI" id="CHEBI:49883"/>
        <label>2</label>
        <note>4Fe-4S-S-AdoMet</note>
    </ligand>
</feature>
<dbReference type="Pfam" id="PF04055">
    <property type="entry name" value="Radical_SAM"/>
    <property type="match status" value="1"/>
</dbReference>
<dbReference type="EC" id="2.8.4.3" evidence="9 13"/>
<accession>A0A7C1AVS6</accession>
<keyword evidence="8 13" id="KW-0411">Iron-sulfur</keyword>
<feature type="binding site" evidence="13">
    <location>
        <position position="83"/>
    </location>
    <ligand>
        <name>[4Fe-4S] cluster</name>
        <dbReference type="ChEBI" id="CHEBI:49883"/>
        <label>1</label>
    </ligand>
</feature>
<comment type="subcellular location">
    <subcellularLocation>
        <location evidence="13">Cytoplasm</location>
    </subcellularLocation>
</comment>
<keyword evidence="5 13" id="KW-0949">S-adenosyl-L-methionine</keyword>
<comment type="function">
    <text evidence="1 13">Catalyzes the methylthiolation of N6-(dimethylallyl)adenosine (i(6)A), leading to the formation of 2-methylthio-N6-(dimethylallyl)adenosine (ms(2)i(6)A) at position 37 in tRNAs that read codons beginning with uridine.</text>
</comment>
<comment type="cofactor">
    <cofactor evidence="13">
        <name>[4Fe-4S] cluster</name>
        <dbReference type="ChEBI" id="CHEBI:49883"/>
    </cofactor>
    <text evidence="13">Binds 2 [4Fe-4S] clusters. One cluster is coordinated with 3 cysteines and an exchangeable S-adenosyl-L-methionine.</text>
</comment>
<dbReference type="EMBL" id="DQZW01000146">
    <property type="protein sequence ID" value="HDL89878.1"/>
    <property type="molecule type" value="Genomic_DNA"/>
</dbReference>
<name>A0A7C1AVS6_9BACT</name>
<dbReference type="GO" id="GO:0046872">
    <property type="term" value="F:metal ion binding"/>
    <property type="evidence" value="ECO:0007669"/>
    <property type="project" value="UniProtKB-KW"/>
</dbReference>
<evidence type="ECO:0000259" key="15">
    <source>
        <dbReference type="PROSITE" id="PS51449"/>
    </source>
</evidence>
<dbReference type="GO" id="GO:0005829">
    <property type="term" value="C:cytosol"/>
    <property type="evidence" value="ECO:0007669"/>
    <property type="project" value="TreeGrafter"/>
</dbReference>
<dbReference type="Pfam" id="PF00919">
    <property type="entry name" value="UPF0004"/>
    <property type="match status" value="1"/>
</dbReference>
<evidence type="ECO:0000256" key="5">
    <source>
        <dbReference type="ARBA" id="ARBA00022691"/>
    </source>
</evidence>
<keyword evidence="4 13" id="KW-0808">Transferase</keyword>
<dbReference type="InterPro" id="IPR007197">
    <property type="entry name" value="rSAM"/>
</dbReference>
<dbReference type="SFLD" id="SFLDS00029">
    <property type="entry name" value="Radical_SAM"/>
    <property type="match status" value="1"/>
</dbReference>
<keyword evidence="13" id="KW-0819">tRNA processing</keyword>
<dbReference type="PANTHER" id="PTHR43020:SF2">
    <property type="entry name" value="MITOCHONDRIAL TRNA METHYLTHIOTRANSFERASE CDK5RAP1"/>
    <property type="match status" value="1"/>
</dbReference>
<dbReference type="PROSITE" id="PS51449">
    <property type="entry name" value="MTTASE_N"/>
    <property type="match status" value="1"/>
</dbReference>
<dbReference type="InterPro" id="IPR002792">
    <property type="entry name" value="TRAM_dom"/>
</dbReference>
<comment type="caution">
    <text evidence="17">The sequence shown here is derived from an EMBL/GenBank/DDBJ whole genome shotgun (WGS) entry which is preliminary data.</text>
</comment>
<dbReference type="AlphaFoldDB" id="A0A7C1AVS6"/>
<dbReference type="FunFam" id="3.40.50.12160:FF:000003">
    <property type="entry name" value="CDK5 regulatory subunit-associated protein 1"/>
    <property type="match status" value="1"/>
</dbReference>
<feature type="domain" description="Radical SAM core" evidence="16">
    <location>
        <begin position="147"/>
        <end position="377"/>
    </location>
</feature>
<dbReference type="InterPro" id="IPR058240">
    <property type="entry name" value="rSAM_sf"/>
</dbReference>
<evidence type="ECO:0000256" key="11">
    <source>
        <dbReference type="ARBA" id="ARBA00080698"/>
    </source>
</evidence>
<protein>
    <recommendedName>
        <fullName evidence="10 13">tRNA-2-methylthio-N(6)-dimethylallyladenosine synthase</fullName>
        <ecNumber evidence="9 13">2.8.4.3</ecNumber>
    </recommendedName>
    <alternativeName>
        <fullName evidence="12 13">(Dimethylallyl)adenosine tRNA methylthiotransferase MiaB</fullName>
    </alternativeName>
    <alternativeName>
        <fullName evidence="11 13">tRNA-i(6)A37 methylthiotransferase</fullName>
    </alternativeName>
</protein>
<dbReference type="SFLD" id="SFLDF00273">
    <property type="entry name" value="(dimethylallyl)adenosine_tRNA"/>
    <property type="match status" value="1"/>
</dbReference>
<feature type="binding site" evidence="13">
    <location>
        <position position="13"/>
    </location>
    <ligand>
        <name>[4Fe-4S] cluster</name>
        <dbReference type="ChEBI" id="CHEBI:49883"/>
        <label>1</label>
    </ligand>
</feature>
<evidence type="ECO:0000256" key="7">
    <source>
        <dbReference type="ARBA" id="ARBA00023004"/>
    </source>
</evidence>
<gene>
    <name evidence="13 17" type="primary">miaB</name>
    <name evidence="17" type="ORF">ENG14_03135</name>
</gene>
<dbReference type="InterPro" id="IPR020612">
    <property type="entry name" value="Methylthiotransferase_CS"/>
</dbReference>
<evidence type="ECO:0000256" key="10">
    <source>
        <dbReference type="ARBA" id="ARBA00068570"/>
    </source>
</evidence>
<dbReference type="PROSITE" id="PS50926">
    <property type="entry name" value="TRAM"/>
    <property type="match status" value="1"/>
</dbReference>
<evidence type="ECO:0000256" key="12">
    <source>
        <dbReference type="ARBA" id="ARBA00081141"/>
    </source>
</evidence>
<dbReference type="Pfam" id="PF01938">
    <property type="entry name" value="TRAM"/>
    <property type="match status" value="1"/>
</dbReference>
<dbReference type="Gene3D" id="3.80.30.20">
    <property type="entry name" value="tm_1862 like domain"/>
    <property type="match status" value="1"/>
</dbReference>
<dbReference type="PANTHER" id="PTHR43020">
    <property type="entry name" value="CDK5 REGULATORY SUBUNIT-ASSOCIATED PROTEIN 1"/>
    <property type="match status" value="1"/>
</dbReference>
<dbReference type="SMART" id="SM00729">
    <property type="entry name" value="Elp3"/>
    <property type="match status" value="1"/>
</dbReference>
<dbReference type="HAMAP" id="MF_01864">
    <property type="entry name" value="tRNA_metthiotr_MiaB"/>
    <property type="match status" value="1"/>
</dbReference>
<dbReference type="SUPFAM" id="SSF102114">
    <property type="entry name" value="Radical SAM enzymes"/>
    <property type="match status" value="1"/>
</dbReference>
<evidence type="ECO:0000256" key="1">
    <source>
        <dbReference type="ARBA" id="ARBA00003234"/>
    </source>
</evidence>
<evidence type="ECO:0000256" key="6">
    <source>
        <dbReference type="ARBA" id="ARBA00022723"/>
    </source>
</evidence>
<dbReference type="InterPro" id="IPR006463">
    <property type="entry name" value="MiaB_methiolase"/>
</dbReference>
<evidence type="ECO:0000256" key="2">
    <source>
        <dbReference type="ARBA" id="ARBA00022485"/>
    </source>
</evidence>
<dbReference type="SFLD" id="SFLDG01082">
    <property type="entry name" value="B12-binding_domain_containing"/>
    <property type="match status" value="1"/>
</dbReference>
<proteinExistence type="inferred from homology"/>
<dbReference type="CDD" id="cd01335">
    <property type="entry name" value="Radical_SAM"/>
    <property type="match status" value="1"/>
</dbReference>
<dbReference type="InterPro" id="IPR013848">
    <property type="entry name" value="Methylthiotransferase_N"/>
</dbReference>
<keyword evidence="6 13" id="KW-0479">Metal-binding</keyword>
<evidence type="ECO:0000256" key="9">
    <source>
        <dbReference type="ARBA" id="ARBA00033765"/>
    </source>
</evidence>
<feature type="binding site" evidence="13">
    <location>
        <position position="168"/>
    </location>
    <ligand>
        <name>[4Fe-4S] cluster</name>
        <dbReference type="ChEBI" id="CHEBI:49883"/>
        <label>2</label>
        <note>4Fe-4S-S-AdoMet</note>
    </ligand>
</feature>
<comment type="subunit">
    <text evidence="13">Monomer.</text>
</comment>
<dbReference type="NCBIfam" id="TIGR00089">
    <property type="entry name" value="MiaB/RimO family radical SAM methylthiotransferase"/>
    <property type="match status" value="1"/>
</dbReference>
<evidence type="ECO:0000259" key="16">
    <source>
        <dbReference type="PROSITE" id="PS51918"/>
    </source>
</evidence>
<comment type="catalytic activity">
    <reaction evidence="13">
        <text>N(6)-dimethylallyladenosine(37) in tRNA + (sulfur carrier)-SH + AH2 + 2 S-adenosyl-L-methionine = 2-methylsulfanyl-N(6)-dimethylallyladenosine(37) in tRNA + (sulfur carrier)-H + 5'-deoxyadenosine + L-methionine + A + S-adenosyl-L-homocysteine + 2 H(+)</text>
        <dbReference type="Rhea" id="RHEA:37067"/>
        <dbReference type="Rhea" id="RHEA-COMP:10375"/>
        <dbReference type="Rhea" id="RHEA-COMP:10376"/>
        <dbReference type="Rhea" id="RHEA-COMP:14737"/>
        <dbReference type="Rhea" id="RHEA-COMP:14739"/>
        <dbReference type="ChEBI" id="CHEBI:13193"/>
        <dbReference type="ChEBI" id="CHEBI:15378"/>
        <dbReference type="ChEBI" id="CHEBI:17319"/>
        <dbReference type="ChEBI" id="CHEBI:17499"/>
        <dbReference type="ChEBI" id="CHEBI:29917"/>
        <dbReference type="ChEBI" id="CHEBI:57844"/>
        <dbReference type="ChEBI" id="CHEBI:57856"/>
        <dbReference type="ChEBI" id="CHEBI:59789"/>
        <dbReference type="ChEBI" id="CHEBI:64428"/>
        <dbReference type="ChEBI" id="CHEBI:74415"/>
        <dbReference type="ChEBI" id="CHEBI:74417"/>
        <dbReference type="EC" id="2.8.4.3"/>
    </reaction>
</comment>
<dbReference type="Proteomes" id="UP000886355">
    <property type="component" value="Unassembled WGS sequence"/>
</dbReference>
<organism evidence="17">
    <name type="scientific">Thermodesulforhabdus norvegica</name>
    <dbReference type="NCBI Taxonomy" id="39841"/>
    <lineage>
        <taxon>Bacteria</taxon>
        <taxon>Pseudomonadati</taxon>
        <taxon>Thermodesulfobacteriota</taxon>
        <taxon>Syntrophobacteria</taxon>
        <taxon>Syntrophobacterales</taxon>
        <taxon>Thermodesulforhabdaceae</taxon>
        <taxon>Thermodesulforhabdus</taxon>
    </lineage>
</organism>
<feature type="binding site" evidence="13">
    <location>
        <position position="165"/>
    </location>
    <ligand>
        <name>[4Fe-4S] cluster</name>
        <dbReference type="ChEBI" id="CHEBI:49883"/>
        <label>2</label>
        <note>4Fe-4S-S-AdoMet</note>
    </ligand>
</feature>
<dbReference type="GO" id="GO:0035597">
    <property type="term" value="F:tRNA-2-methylthio-N(6)-dimethylallyladenosine(37) synthase activity"/>
    <property type="evidence" value="ECO:0007669"/>
    <property type="project" value="UniProtKB-EC"/>
</dbReference>
<dbReference type="PROSITE" id="PS01278">
    <property type="entry name" value="MTTASE_RADICAL"/>
    <property type="match status" value="1"/>
</dbReference>
<keyword evidence="3 13" id="KW-0963">Cytoplasm</keyword>
<feature type="binding site" evidence="13">
    <location>
        <position position="49"/>
    </location>
    <ligand>
        <name>[4Fe-4S] cluster</name>
        <dbReference type="ChEBI" id="CHEBI:49883"/>
        <label>1</label>
    </ligand>
</feature>
<dbReference type="InterPro" id="IPR005839">
    <property type="entry name" value="Methylthiotransferase"/>
</dbReference>
<evidence type="ECO:0000256" key="3">
    <source>
        <dbReference type="ARBA" id="ARBA00022490"/>
    </source>
</evidence>
<keyword evidence="2 13" id="KW-0004">4Fe-4S</keyword>
<dbReference type="InterPro" id="IPR023404">
    <property type="entry name" value="rSAM_horseshoe"/>
</dbReference>
<feature type="domain" description="TRAM" evidence="14">
    <location>
        <begin position="380"/>
        <end position="443"/>
    </location>
</feature>
<evidence type="ECO:0000313" key="17">
    <source>
        <dbReference type="EMBL" id="HDL89878.1"/>
    </source>
</evidence>
<dbReference type="Gene3D" id="3.40.50.12160">
    <property type="entry name" value="Methylthiotransferase, N-terminal domain"/>
    <property type="match status" value="1"/>
</dbReference>
<dbReference type="NCBIfam" id="TIGR01574">
    <property type="entry name" value="miaB-methiolase"/>
    <property type="match status" value="1"/>
</dbReference>
<evidence type="ECO:0000256" key="8">
    <source>
        <dbReference type="ARBA" id="ARBA00023014"/>
    </source>
</evidence>
<evidence type="ECO:0000256" key="4">
    <source>
        <dbReference type="ARBA" id="ARBA00022679"/>
    </source>
</evidence>
<dbReference type="InterPro" id="IPR006638">
    <property type="entry name" value="Elp3/MiaA/NifB-like_rSAM"/>
</dbReference>
<dbReference type="PROSITE" id="PS51918">
    <property type="entry name" value="RADICAL_SAM"/>
    <property type="match status" value="1"/>
</dbReference>
<dbReference type="FunFam" id="3.80.30.20:FF:000001">
    <property type="entry name" value="tRNA-2-methylthio-N(6)-dimethylallyladenosine synthase 2"/>
    <property type="match status" value="1"/>
</dbReference>
<dbReference type="SFLD" id="SFLDG01061">
    <property type="entry name" value="methylthiotransferase"/>
    <property type="match status" value="1"/>
</dbReference>
<keyword evidence="7 13" id="KW-0408">Iron</keyword>